<protein>
    <submittedName>
        <fullName evidence="2">Uncharacterized protein</fullName>
    </submittedName>
</protein>
<dbReference type="WBParaSite" id="ES5_v2.g22929.t1">
    <property type="protein sequence ID" value="ES5_v2.g22929.t1"/>
    <property type="gene ID" value="ES5_v2.g22929"/>
</dbReference>
<accession>A0AC34G0S4</accession>
<organism evidence="1 2">
    <name type="scientific">Panagrolaimus sp. ES5</name>
    <dbReference type="NCBI Taxonomy" id="591445"/>
    <lineage>
        <taxon>Eukaryota</taxon>
        <taxon>Metazoa</taxon>
        <taxon>Ecdysozoa</taxon>
        <taxon>Nematoda</taxon>
        <taxon>Chromadorea</taxon>
        <taxon>Rhabditida</taxon>
        <taxon>Tylenchina</taxon>
        <taxon>Panagrolaimomorpha</taxon>
        <taxon>Panagrolaimoidea</taxon>
        <taxon>Panagrolaimidae</taxon>
        <taxon>Panagrolaimus</taxon>
    </lineage>
</organism>
<dbReference type="Proteomes" id="UP000887579">
    <property type="component" value="Unplaced"/>
</dbReference>
<proteinExistence type="predicted"/>
<evidence type="ECO:0000313" key="2">
    <source>
        <dbReference type="WBParaSite" id="ES5_v2.g22929.t1"/>
    </source>
</evidence>
<name>A0AC34G0S4_9BILA</name>
<sequence length="441" mass="50883">MYLEVLACFLLKQIYQSLHPQILLAYHQALNALGFGKAFQGAIASFKTFNDTSTNFLLENTGHFKDAYYFYLALMAQKFVSIRQEEAKLKENYVKGKIEDVVESYEAIDYEMNSVFTARYFSRFEFLKAIFTPDFYDLFFKDAWPAELPNAFGSSDYSAAIAEIQTIRILCHFLIIFNDYKKDGTSINLLQNDIEYYLTDILGSKNDSQMEESNIFGDPVIRQFMELINVYVKSVATVLSQTSEVSVQKILEDLPPVSKFQACVNGMFFTHLALFYLKKFVFLGVSAILHNCFQKKFNNVQRIRAMSDAVKMAQYMARLIAVTYEAIGKYLNVEDVKDFGKLEKYKAIFVRFAQYSVELKLLMEDMKSLAEKFIKHLFETLQPFLAKMEDNDSPVDNSEYFICIYFKNRFIEYKASVDSLIAHSQLSSLTQIGLLKPKGEV</sequence>
<reference evidence="2" key="1">
    <citation type="submission" date="2022-11" db="UniProtKB">
        <authorList>
            <consortium name="WormBaseParasite"/>
        </authorList>
    </citation>
    <scope>IDENTIFICATION</scope>
</reference>
<evidence type="ECO:0000313" key="1">
    <source>
        <dbReference type="Proteomes" id="UP000887579"/>
    </source>
</evidence>